<dbReference type="RefSeq" id="WP_142902550.1">
    <property type="nucleotide sequence ID" value="NZ_ML660087.1"/>
</dbReference>
<dbReference type="Proteomes" id="UP000319732">
    <property type="component" value="Unassembled WGS sequence"/>
</dbReference>
<reference evidence="2 3" key="1">
    <citation type="submission" date="2019-06" db="EMBL/GenBank/DDBJ databases">
        <title>Whole genome sequence for Cellvibrionaceae sp. R142.</title>
        <authorList>
            <person name="Wang G."/>
        </authorList>
    </citation>
    <scope>NUCLEOTIDE SEQUENCE [LARGE SCALE GENOMIC DNA]</scope>
    <source>
        <strain evidence="2 3">R142</strain>
    </source>
</reference>
<feature type="region of interest" description="Disordered" evidence="1">
    <location>
        <begin position="1"/>
        <end position="20"/>
    </location>
</feature>
<dbReference type="GO" id="GO:0046912">
    <property type="term" value="F:acyltransferase activity, acyl groups converted into alkyl on transfer"/>
    <property type="evidence" value="ECO:0007669"/>
    <property type="project" value="InterPro"/>
</dbReference>
<dbReference type="GO" id="GO:0016829">
    <property type="term" value="F:lyase activity"/>
    <property type="evidence" value="ECO:0007669"/>
    <property type="project" value="UniProtKB-KW"/>
</dbReference>
<evidence type="ECO:0000313" key="2">
    <source>
        <dbReference type="EMBL" id="TQV85699.1"/>
    </source>
</evidence>
<proteinExistence type="predicted"/>
<dbReference type="UniPathway" id="UPA00223">
    <property type="reaction ID" value="UER00717"/>
</dbReference>
<comment type="caution">
    <text evidence="2">The sequence shown here is derived from an EMBL/GenBank/DDBJ whole genome shotgun (WGS) entry which is preliminary data.</text>
</comment>
<organism evidence="2 3">
    <name type="scientific">Exilibacterium tricleocarpae</name>
    <dbReference type="NCBI Taxonomy" id="2591008"/>
    <lineage>
        <taxon>Bacteria</taxon>
        <taxon>Pseudomonadati</taxon>
        <taxon>Pseudomonadota</taxon>
        <taxon>Gammaproteobacteria</taxon>
        <taxon>Cellvibrionales</taxon>
        <taxon>Cellvibrionaceae</taxon>
        <taxon>Exilibacterium</taxon>
    </lineage>
</organism>
<dbReference type="Gene3D" id="1.10.230.10">
    <property type="entry name" value="Cytochrome P450-Terp, domain 2"/>
    <property type="match status" value="1"/>
</dbReference>
<protein>
    <submittedName>
        <fullName evidence="2">Citryl-CoA lyase</fullName>
    </submittedName>
</protein>
<dbReference type="InterPro" id="IPR016142">
    <property type="entry name" value="Citrate_synth-like_lrg_a-sub"/>
</dbReference>
<dbReference type="OrthoDB" id="8717683at2"/>
<evidence type="ECO:0000256" key="1">
    <source>
        <dbReference type="SAM" id="MobiDB-lite"/>
    </source>
</evidence>
<dbReference type="InterPro" id="IPR016143">
    <property type="entry name" value="Citrate_synth-like_sm_a-sub"/>
</dbReference>
<dbReference type="SUPFAM" id="SSF48256">
    <property type="entry name" value="Citrate synthase"/>
    <property type="match status" value="1"/>
</dbReference>
<dbReference type="Gene3D" id="1.10.580.10">
    <property type="entry name" value="Citrate Synthase, domain 1"/>
    <property type="match status" value="1"/>
</dbReference>
<dbReference type="EMBL" id="VHSG01000003">
    <property type="protein sequence ID" value="TQV85699.1"/>
    <property type="molecule type" value="Genomic_DNA"/>
</dbReference>
<keyword evidence="2" id="KW-0456">Lyase</keyword>
<evidence type="ECO:0000313" key="3">
    <source>
        <dbReference type="Proteomes" id="UP000319732"/>
    </source>
</evidence>
<accession>A0A545U8B6</accession>
<feature type="compositionally biased region" description="Low complexity" evidence="1">
    <location>
        <begin position="1"/>
        <end position="13"/>
    </location>
</feature>
<dbReference type="CDD" id="cd06100">
    <property type="entry name" value="CCL_ACL-C"/>
    <property type="match status" value="1"/>
</dbReference>
<dbReference type="GO" id="GO:0006099">
    <property type="term" value="P:tricarboxylic acid cycle"/>
    <property type="evidence" value="ECO:0007669"/>
    <property type="project" value="UniProtKB-UniPathway"/>
</dbReference>
<name>A0A545U8B6_9GAMM</name>
<dbReference type="AlphaFoldDB" id="A0A545U8B6"/>
<gene>
    <name evidence="2" type="ORF">FKG94_02325</name>
</gene>
<dbReference type="InterPro" id="IPR036969">
    <property type="entry name" value="Citrate_synthase_sf"/>
</dbReference>
<keyword evidence="3" id="KW-1185">Reference proteome</keyword>
<sequence>MNAENADNKNNNDSNDDPKETIRSSFWHEQAEPDNPFAAAVCRCAGFDVYGDLLGKASWIEYLYLLFQGEQPDAAQTKLLNGLAVAIANPGPRDYSVHAAMAAGAGGSTLASNLMAALAVGAGRLGGAREVCEAMGLWEQCGRDLNTWQRALEQYRNARQTVTADIWPAAQHPPGFDPRGISCPTPIRQTLTQLADNNVAIHLQWLQEHRSDMEAAAALPLAISGVAAAAFMDLGFDHQQGEMLYLLLRLPGAAAHALDQHGQSRRTFPFFRNGINLQNDPGPKRGSP</sequence>